<dbReference type="InterPro" id="IPR036390">
    <property type="entry name" value="WH_DNA-bd_sf"/>
</dbReference>
<dbReference type="PATRIC" id="fig|446465.5.peg.1687"/>
<dbReference type="InterPro" id="IPR049874">
    <property type="entry name" value="ROK_cs"/>
</dbReference>
<gene>
    <name evidence="2" type="ordered locus">Bfae_17010</name>
</gene>
<evidence type="ECO:0000313" key="3">
    <source>
        <dbReference type="Proteomes" id="UP000001919"/>
    </source>
</evidence>
<dbReference type="eggNOG" id="COG1846">
    <property type="taxonomic scope" value="Bacteria"/>
</dbReference>
<dbReference type="PANTHER" id="PTHR18964:SF149">
    <property type="entry name" value="BIFUNCTIONAL UDP-N-ACETYLGLUCOSAMINE 2-EPIMERASE_N-ACETYLMANNOSAMINE KINASE"/>
    <property type="match status" value="1"/>
</dbReference>
<dbReference type="SUPFAM" id="SSF46785">
    <property type="entry name" value="Winged helix' DNA-binding domain"/>
    <property type="match status" value="1"/>
</dbReference>
<dbReference type="EMBL" id="CP001643">
    <property type="protein sequence ID" value="ACU85522.1"/>
    <property type="molecule type" value="Genomic_DNA"/>
</dbReference>
<dbReference type="KEGG" id="bfa:Bfae_17010"/>
<protein>
    <submittedName>
        <fullName evidence="2">Transcriptional regulator/sugar kinase</fullName>
    </submittedName>
</protein>
<dbReference type="InterPro" id="IPR000600">
    <property type="entry name" value="ROK"/>
</dbReference>
<dbReference type="Gene3D" id="3.30.420.40">
    <property type="match status" value="2"/>
</dbReference>
<evidence type="ECO:0000313" key="2">
    <source>
        <dbReference type="EMBL" id="ACU85522.1"/>
    </source>
</evidence>
<dbReference type="AlphaFoldDB" id="C7MD65"/>
<keyword evidence="2" id="KW-0808">Transferase</keyword>
<dbReference type="InterPro" id="IPR036388">
    <property type="entry name" value="WH-like_DNA-bd_sf"/>
</dbReference>
<dbReference type="InterPro" id="IPR043129">
    <property type="entry name" value="ATPase_NBD"/>
</dbReference>
<evidence type="ECO:0000256" key="1">
    <source>
        <dbReference type="ARBA" id="ARBA00006479"/>
    </source>
</evidence>
<dbReference type="HOGENOM" id="CLU_036604_13_4_11"/>
<keyword evidence="3" id="KW-1185">Reference proteome</keyword>
<accession>C7MD65</accession>
<dbReference type="eggNOG" id="COG1940">
    <property type="taxonomic scope" value="Bacteria"/>
</dbReference>
<dbReference type="Pfam" id="PF00480">
    <property type="entry name" value="ROK"/>
    <property type="match status" value="1"/>
</dbReference>
<dbReference type="Proteomes" id="UP000001919">
    <property type="component" value="Chromosome"/>
</dbReference>
<dbReference type="GO" id="GO:0016301">
    <property type="term" value="F:kinase activity"/>
    <property type="evidence" value="ECO:0007669"/>
    <property type="project" value="UniProtKB-KW"/>
</dbReference>
<dbReference type="OrthoDB" id="3189808at2"/>
<keyword evidence="2" id="KW-0418">Kinase</keyword>
<dbReference type="STRING" id="446465.Bfae_17010"/>
<dbReference type="PANTHER" id="PTHR18964">
    <property type="entry name" value="ROK (REPRESSOR, ORF, KINASE) FAMILY"/>
    <property type="match status" value="1"/>
</dbReference>
<dbReference type="PROSITE" id="PS01125">
    <property type="entry name" value="ROK"/>
    <property type="match status" value="1"/>
</dbReference>
<reference evidence="2 3" key="1">
    <citation type="journal article" date="2009" name="Stand. Genomic Sci.">
        <title>Complete genome sequence of Brachybacterium faecium type strain (Schefferle 6-10).</title>
        <authorList>
            <person name="Lapidus A."/>
            <person name="Pukall R."/>
            <person name="Labuttii K."/>
            <person name="Copeland A."/>
            <person name="Del Rio T.G."/>
            <person name="Nolan M."/>
            <person name="Chen F."/>
            <person name="Lucas S."/>
            <person name="Tice H."/>
            <person name="Cheng J.F."/>
            <person name="Bruce D."/>
            <person name="Goodwin L."/>
            <person name="Pitluck S."/>
            <person name="Rohde M."/>
            <person name="Goker M."/>
            <person name="Pati A."/>
            <person name="Ivanova N."/>
            <person name="Mavrommatis K."/>
            <person name="Chen A."/>
            <person name="Palaniappan K."/>
            <person name="D'haeseleer P."/>
            <person name="Chain P."/>
            <person name="Bristow J."/>
            <person name="Eisen J.A."/>
            <person name="Markowitz V."/>
            <person name="Hugenholtz P."/>
            <person name="Kyrpides N.C."/>
            <person name="Klenk H.P."/>
        </authorList>
    </citation>
    <scope>NUCLEOTIDE SEQUENCE [LARGE SCALE GENOMIC DNA]</scope>
    <source>
        <strain evidence="3">ATCC 43885 / DSM 4810 / JCM 11609 / LMG 19847 / NBRC 14762 / NCIMB 9860 / 6-10</strain>
    </source>
</reference>
<organism evidence="2 3">
    <name type="scientific">Brachybacterium faecium (strain ATCC 43885 / DSM 4810 / JCM 11609 / LMG 19847 / NBRC 14762 / NCIMB 9860 / 6-10)</name>
    <dbReference type="NCBI Taxonomy" id="446465"/>
    <lineage>
        <taxon>Bacteria</taxon>
        <taxon>Bacillati</taxon>
        <taxon>Actinomycetota</taxon>
        <taxon>Actinomycetes</taxon>
        <taxon>Micrococcales</taxon>
        <taxon>Dermabacteraceae</taxon>
        <taxon>Brachybacterium</taxon>
    </lineage>
</organism>
<proteinExistence type="inferred from homology"/>
<name>C7MD65_BRAFD</name>
<sequence>MASTSTDHPEQSQREDWTWPSLREAQRAILLDVLLHGRRSRAELGRRIGMTRASLSRLTRELSALGLVAETGVQLDGARGRPSETLEIAPEGAQFLGFKLTGTSLYTALTDLSAQVVLIESEQLPSREVGDVVDSMRRATDRLRERAPRLAAIGVCLAGDVHREPERGDVVSGSSFLGWEETPLQQLLVSATGLPVTISNDVQALTTAHHWFGAGHGTRSLAVLGVGEGIGCGIVVDGRRVHGAHGRPGKVGHLAVGGDARCDQGHRGCVSAYATVPAMLRAAGASDFAALEAAARSGDERADRAFRDAAAALGTVIATLASLIDIERVVVTGEALAVAQLHRDTVDAALRARLDPVSVPPEIVLHPFRFTDYAWGAAVTAIHSLV</sequence>
<dbReference type="Gene3D" id="1.10.10.10">
    <property type="entry name" value="Winged helix-like DNA-binding domain superfamily/Winged helix DNA-binding domain"/>
    <property type="match status" value="1"/>
</dbReference>
<comment type="similarity">
    <text evidence="1">Belongs to the ROK (NagC/XylR) family.</text>
</comment>
<dbReference type="SUPFAM" id="SSF53067">
    <property type="entry name" value="Actin-like ATPase domain"/>
    <property type="match status" value="1"/>
</dbReference>